<reference evidence="1" key="1">
    <citation type="journal article" date="2014" name="Int. J. Syst. Evol. Microbiol.">
        <title>Complete genome sequence of Corynebacterium casei LMG S-19264T (=DSM 44701T), isolated from a smear-ripened cheese.</title>
        <authorList>
            <consortium name="US DOE Joint Genome Institute (JGI-PGF)"/>
            <person name="Walter F."/>
            <person name="Albersmeier A."/>
            <person name="Kalinowski J."/>
            <person name="Ruckert C."/>
        </authorList>
    </citation>
    <scope>NUCLEOTIDE SEQUENCE</scope>
    <source>
        <strain evidence="1">JCM 13064</strain>
    </source>
</reference>
<evidence type="ECO:0000313" key="1">
    <source>
        <dbReference type="EMBL" id="GGK70539.1"/>
    </source>
</evidence>
<reference evidence="1" key="2">
    <citation type="submission" date="2020-09" db="EMBL/GenBank/DDBJ databases">
        <authorList>
            <person name="Sun Q."/>
            <person name="Ohkuma M."/>
        </authorList>
    </citation>
    <scope>NUCLEOTIDE SEQUENCE</scope>
    <source>
        <strain evidence="1">JCM 13064</strain>
    </source>
</reference>
<gene>
    <name evidence="1" type="ORF">GCM10007964_11810</name>
</gene>
<comment type="caution">
    <text evidence="1">The sequence shown here is derived from an EMBL/GenBank/DDBJ whole genome shotgun (WGS) entry which is preliminary data.</text>
</comment>
<organism evidence="1 2">
    <name type="scientific">Sphaerisporangium melleum</name>
    <dbReference type="NCBI Taxonomy" id="321316"/>
    <lineage>
        <taxon>Bacteria</taxon>
        <taxon>Bacillati</taxon>
        <taxon>Actinomycetota</taxon>
        <taxon>Actinomycetes</taxon>
        <taxon>Streptosporangiales</taxon>
        <taxon>Streptosporangiaceae</taxon>
        <taxon>Sphaerisporangium</taxon>
    </lineage>
</organism>
<name>A0A917QW00_9ACTN</name>
<dbReference type="Proteomes" id="UP000645217">
    <property type="component" value="Unassembled WGS sequence"/>
</dbReference>
<sequence length="297" mass="32965">MPTREHQIWIELIRERPSLAADLLGCVQPDAVPVFAEARVESADLTEHHPTEYRADTVVSLLSDTKIAMAVIVEVQRHQDHNKLWSWPAYLATLRARQRCPVVLLVISPQRETAQWCARPIALGHPGLVFKPLVLGPDEIPTIIDPQQARTNPELAVLSAMAHGDGTDREKIFTAMLEGLENIESEQAQGYIDEVLAILPEAARDVLEEIMKTGTREYKSDFARGYYGRGKADGLAEGEARGEARGEAKMLLLVLDARGIELSDDTRAKILECSDPAQIEEWGRRAATINSTDELFA</sequence>
<evidence type="ECO:0008006" key="3">
    <source>
        <dbReference type="Google" id="ProtNLM"/>
    </source>
</evidence>
<dbReference type="PANTHER" id="PTHR34613:SF1">
    <property type="entry name" value="SLL6017 PROTEIN"/>
    <property type="match status" value="1"/>
</dbReference>
<dbReference type="EMBL" id="BMNT01000005">
    <property type="protein sequence ID" value="GGK70539.1"/>
    <property type="molecule type" value="Genomic_DNA"/>
</dbReference>
<dbReference type="PANTHER" id="PTHR34613">
    <property type="entry name" value="SLL0800 PROTEIN"/>
    <property type="match status" value="1"/>
</dbReference>
<keyword evidence="2" id="KW-1185">Reference proteome</keyword>
<dbReference type="AlphaFoldDB" id="A0A917QW00"/>
<protein>
    <recommendedName>
        <fullName evidence="3">Transposase (putative) YhgA-like domain-containing protein</fullName>
    </recommendedName>
</protein>
<evidence type="ECO:0000313" key="2">
    <source>
        <dbReference type="Proteomes" id="UP000645217"/>
    </source>
</evidence>
<accession>A0A917QW00</accession>
<dbReference type="RefSeq" id="WP_189161910.1">
    <property type="nucleotide sequence ID" value="NZ_BMNT01000005.1"/>
</dbReference>
<proteinExistence type="predicted"/>